<evidence type="ECO:0000313" key="2">
    <source>
        <dbReference type="EMBL" id="CAD8997977.1"/>
    </source>
</evidence>
<feature type="compositionally biased region" description="Polar residues" evidence="1">
    <location>
        <begin position="29"/>
        <end position="39"/>
    </location>
</feature>
<feature type="region of interest" description="Disordered" evidence="1">
    <location>
        <begin position="142"/>
        <end position="173"/>
    </location>
</feature>
<accession>A0A7S1I1N4</accession>
<dbReference type="AlphaFoldDB" id="A0A7S1I1N4"/>
<proteinExistence type="predicted"/>
<name>A0A7S1I1N4_9EUGL</name>
<protein>
    <submittedName>
        <fullName evidence="2">Uncharacterized protein</fullName>
    </submittedName>
</protein>
<evidence type="ECO:0000256" key="1">
    <source>
        <dbReference type="SAM" id="MobiDB-lite"/>
    </source>
</evidence>
<feature type="region of interest" description="Disordered" evidence="1">
    <location>
        <begin position="15"/>
        <end position="51"/>
    </location>
</feature>
<feature type="region of interest" description="Disordered" evidence="1">
    <location>
        <begin position="99"/>
        <end position="119"/>
    </location>
</feature>
<gene>
    <name evidence="2" type="ORF">EGYM00392_LOCUS9046</name>
</gene>
<reference evidence="2" key="1">
    <citation type="submission" date="2021-01" db="EMBL/GenBank/DDBJ databases">
        <authorList>
            <person name="Corre E."/>
            <person name="Pelletier E."/>
            <person name="Niang G."/>
            <person name="Scheremetjew M."/>
            <person name="Finn R."/>
            <person name="Kale V."/>
            <person name="Holt S."/>
            <person name="Cochrane G."/>
            <person name="Meng A."/>
            <person name="Brown T."/>
            <person name="Cohen L."/>
        </authorList>
    </citation>
    <scope>NUCLEOTIDE SEQUENCE</scope>
    <source>
        <strain evidence="2">NIES-381</strain>
    </source>
</reference>
<feature type="compositionally biased region" description="Basic residues" evidence="1">
    <location>
        <begin position="160"/>
        <end position="173"/>
    </location>
</feature>
<sequence>MAAVLIATPERMPQAPLNCEPRSHCESPIQGSPSGTNECPSYDKDPLSCEDDSDEWEMFSDGGSSSASFDVIDDCDCASECTDHTASVSEALPAAPVAMAKQAKQQRKAKQAKSTATATAEDKALLQALMFGKVVPSASVNTAVPTSKTALKAPQAVQARARKITKTGAKRLP</sequence>
<organism evidence="2">
    <name type="scientific">Eutreptiella gymnastica</name>
    <dbReference type="NCBI Taxonomy" id="73025"/>
    <lineage>
        <taxon>Eukaryota</taxon>
        <taxon>Discoba</taxon>
        <taxon>Euglenozoa</taxon>
        <taxon>Euglenida</taxon>
        <taxon>Spirocuta</taxon>
        <taxon>Euglenophyceae</taxon>
        <taxon>Eutreptiales</taxon>
        <taxon>Eutreptiaceae</taxon>
        <taxon>Eutreptiella</taxon>
    </lineage>
</organism>
<dbReference type="EMBL" id="HBGA01024134">
    <property type="protein sequence ID" value="CAD8997977.1"/>
    <property type="molecule type" value="Transcribed_RNA"/>
</dbReference>